<proteinExistence type="predicted"/>
<dbReference type="CDD" id="cd12148">
    <property type="entry name" value="fungal_TF_MHR"/>
    <property type="match status" value="1"/>
</dbReference>
<dbReference type="AlphaFoldDB" id="W9WXS8"/>
<dbReference type="STRING" id="1182543.W9WXS8"/>
<name>W9WXS8_9EURO</name>
<evidence type="ECO:0000256" key="3">
    <source>
        <dbReference type="ARBA" id="ARBA00023242"/>
    </source>
</evidence>
<evidence type="ECO:0000256" key="2">
    <source>
        <dbReference type="ARBA" id="ARBA00023163"/>
    </source>
</evidence>
<dbReference type="GeneID" id="19191614"/>
<comment type="caution">
    <text evidence="4">The sequence shown here is derived from an EMBL/GenBank/DDBJ whole genome shotgun (WGS) entry which is preliminary data.</text>
</comment>
<gene>
    <name evidence="4" type="ORF">A1O5_06907</name>
</gene>
<keyword evidence="1" id="KW-0805">Transcription regulation</keyword>
<evidence type="ECO:0000313" key="5">
    <source>
        <dbReference type="Proteomes" id="UP000019471"/>
    </source>
</evidence>
<dbReference type="EMBL" id="AMGX01000010">
    <property type="protein sequence ID" value="EXJ69835.1"/>
    <property type="molecule type" value="Genomic_DNA"/>
</dbReference>
<evidence type="ECO:0008006" key="6">
    <source>
        <dbReference type="Google" id="ProtNLM"/>
    </source>
</evidence>
<keyword evidence="5" id="KW-1185">Reference proteome</keyword>
<dbReference type="RefSeq" id="XP_007745687.1">
    <property type="nucleotide sequence ID" value="XM_007747497.1"/>
</dbReference>
<dbReference type="eggNOG" id="ENOG502SJ8Q">
    <property type="taxonomic scope" value="Eukaryota"/>
</dbReference>
<reference evidence="4 5" key="1">
    <citation type="submission" date="2013-03" db="EMBL/GenBank/DDBJ databases">
        <title>The Genome Sequence of Cladophialophora psammophila CBS 110553.</title>
        <authorList>
            <consortium name="The Broad Institute Genomics Platform"/>
            <person name="Cuomo C."/>
            <person name="de Hoog S."/>
            <person name="Gorbushina A."/>
            <person name="Walker B."/>
            <person name="Young S.K."/>
            <person name="Zeng Q."/>
            <person name="Gargeya S."/>
            <person name="Fitzgerald M."/>
            <person name="Haas B."/>
            <person name="Abouelleil A."/>
            <person name="Allen A.W."/>
            <person name="Alvarado L."/>
            <person name="Arachchi H.M."/>
            <person name="Berlin A.M."/>
            <person name="Chapman S.B."/>
            <person name="Gainer-Dewar J."/>
            <person name="Goldberg J."/>
            <person name="Griggs A."/>
            <person name="Gujja S."/>
            <person name="Hansen M."/>
            <person name="Howarth C."/>
            <person name="Imamovic A."/>
            <person name="Ireland A."/>
            <person name="Larimer J."/>
            <person name="McCowan C."/>
            <person name="Murphy C."/>
            <person name="Pearson M."/>
            <person name="Poon T.W."/>
            <person name="Priest M."/>
            <person name="Roberts A."/>
            <person name="Saif S."/>
            <person name="Shea T."/>
            <person name="Sisk P."/>
            <person name="Sykes S."/>
            <person name="Wortman J."/>
            <person name="Nusbaum C."/>
            <person name="Birren B."/>
        </authorList>
    </citation>
    <scope>NUCLEOTIDE SEQUENCE [LARGE SCALE GENOMIC DNA]</scope>
    <source>
        <strain evidence="4 5">CBS 110553</strain>
    </source>
</reference>
<dbReference type="OrthoDB" id="5392779at2759"/>
<evidence type="ECO:0000313" key="4">
    <source>
        <dbReference type="EMBL" id="EXJ69835.1"/>
    </source>
</evidence>
<protein>
    <recommendedName>
        <fullName evidence="6">Transcription factor domain-containing protein</fullName>
    </recommendedName>
</protein>
<keyword evidence="2" id="KW-0804">Transcription</keyword>
<evidence type="ECO:0000256" key="1">
    <source>
        <dbReference type="ARBA" id="ARBA00023015"/>
    </source>
</evidence>
<dbReference type="Proteomes" id="UP000019471">
    <property type="component" value="Unassembled WGS sequence"/>
</dbReference>
<keyword evidence="3" id="KW-0539">Nucleus</keyword>
<dbReference type="PANTHER" id="PTHR47840:SF1">
    <property type="entry name" value="ZN(II)2CYS6 TRANSCRIPTION FACTOR (EUROFUNG)"/>
    <property type="match status" value="1"/>
</dbReference>
<accession>W9WXS8</accession>
<sequence length="565" mass="62606">MLQLPPHDSHPVLLAWKLLSLAKYLQAILPTSVDNLNSLMVDYHSIMVHAVETAHIVTCNDEVIYSIEGIECIMLESLYHNEAGNLRFSLLSARRGIAALAEMMGLHHGKSMSPAFLKPETRLRMKPEQLWFRLVRLDRYLSLLLGLPQGSLDDSFASPEVLKDCPPIECLRRIDCVAAGRILQRKAADMIDSDFTQDIDKLLQKAAARMPSQWWLVPKLTATSAQTWDALEEMDRLMCQFAHFHILARLHLPYVMRADQNPYNCVAAVNANREVLTRFVSFHSQTSRCYRGILFLAFIASVTICLAHINTHAAGQRNSMTTYLLAHQRMGDRGMMERTLELMESTSNDVAATRIHTILRHLLLIEDDAAHGGSYYTCASAARSEDELECHGKLSETDSGLRLSLPHVGTIQITRRAIEKSSSMAQMLYMAETVPGISVTGPTVPLNPARSCEELEGHESPSLEVPITATAHTPGDESAIPEWHAHPSLLDSVSLRHYSVSTAKGSSCLGFNDGSRPHAHLVPGVDEFTDDWDLQGVDMTLFDSILHGTSSSGYTIGASWDATDG</sequence>
<dbReference type="HOGENOM" id="CLU_004804_1_0_1"/>
<dbReference type="PANTHER" id="PTHR47840">
    <property type="entry name" value="ZN(II)2CYS6 TRANSCRIPTION FACTOR (EUROFUNG)-RELATED"/>
    <property type="match status" value="1"/>
</dbReference>
<organism evidence="4 5">
    <name type="scientific">Cladophialophora psammophila CBS 110553</name>
    <dbReference type="NCBI Taxonomy" id="1182543"/>
    <lineage>
        <taxon>Eukaryota</taxon>
        <taxon>Fungi</taxon>
        <taxon>Dikarya</taxon>
        <taxon>Ascomycota</taxon>
        <taxon>Pezizomycotina</taxon>
        <taxon>Eurotiomycetes</taxon>
        <taxon>Chaetothyriomycetidae</taxon>
        <taxon>Chaetothyriales</taxon>
        <taxon>Herpotrichiellaceae</taxon>
        <taxon>Cladophialophora</taxon>
    </lineage>
</organism>